<sequence length="107" mass="11355">MASVAVASAAVAKSLLLLPGLCNGPRDVHGAMGPMQKDSWCWMIRAGVRNAWERSPGSWLVQKPSLDEMGTVKSEISSGLGGGLDPKEGQEERHVDPDAIGQLLSQM</sequence>
<dbReference type="EMBL" id="KN123207">
    <property type="protein sequence ID" value="KFO26318.1"/>
    <property type="molecule type" value="Genomic_DNA"/>
</dbReference>
<accession>A0A091D766</accession>
<evidence type="ECO:0000313" key="3">
    <source>
        <dbReference type="EMBL" id="KFO26318.1"/>
    </source>
</evidence>
<name>A0A091D766_FUKDA</name>
<keyword evidence="2" id="KW-0732">Signal</keyword>
<feature type="compositionally biased region" description="Basic and acidic residues" evidence="1">
    <location>
        <begin position="85"/>
        <end position="97"/>
    </location>
</feature>
<protein>
    <submittedName>
        <fullName evidence="3">Uncharacterized protein</fullName>
    </submittedName>
</protein>
<proteinExistence type="predicted"/>
<feature type="signal peptide" evidence="2">
    <location>
        <begin position="1"/>
        <end position="30"/>
    </location>
</feature>
<evidence type="ECO:0000313" key="4">
    <source>
        <dbReference type="Proteomes" id="UP000028990"/>
    </source>
</evidence>
<organism evidence="3 4">
    <name type="scientific">Fukomys damarensis</name>
    <name type="common">Damaraland mole rat</name>
    <name type="synonym">Cryptomys damarensis</name>
    <dbReference type="NCBI Taxonomy" id="885580"/>
    <lineage>
        <taxon>Eukaryota</taxon>
        <taxon>Metazoa</taxon>
        <taxon>Chordata</taxon>
        <taxon>Craniata</taxon>
        <taxon>Vertebrata</taxon>
        <taxon>Euteleostomi</taxon>
        <taxon>Mammalia</taxon>
        <taxon>Eutheria</taxon>
        <taxon>Euarchontoglires</taxon>
        <taxon>Glires</taxon>
        <taxon>Rodentia</taxon>
        <taxon>Hystricomorpha</taxon>
        <taxon>Bathyergidae</taxon>
        <taxon>Fukomys</taxon>
    </lineage>
</organism>
<reference evidence="3 4" key="1">
    <citation type="submission" date="2013-11" db="EMBL/GenBank/DDBJ databases">
        <title>The Damaraland mole rat (Fukomys damarensis) genome and evolution of African mole rats.</title>
        <authorList>
            <person name="Gladyshev V.N."/>
            <person name="Fang X."/>
        </authorList>
    </citation>
    <scope>NUCLEOTIDE SEQUENCE [LARGE SCALE GENOMIC DNA]</scope>
    <source>
        <tissue evidence="3">Liver</tissue>
    </source>
</reference>
<keyword evidence="4" id="KW-1185">Reference proteome</keyword>
<dbReference type="AlphaFoldDB" id="A0A091D766"/>
<feature type="chain" id="PRO_5001871688" evidence="2">
    <location>
        <begin position="31"/>
        <end position="107"/>
    </location>
</feature>
<evidence type="ECO:0000256" key="1">
    <source>
        <dbReference type="SAM" id="MobiDB-lite"/>
    </source>
</evidence>
<gene>
    <name evidence="3" type="ORF">H920_12297</name>
</gene>
<dbReference type="Proteomes" id="UP000028990">
    <property type="component" value="Unassembled WGS sequence"/>
</dbReference>
<feature type="region of interest" description="Disordered" evidence="1">
    <location>
        <begin position="75"/>
        <end position="107"/>
    </location>
</feature>
<evidence type="ECO:0000256" key="2">
    <source>
        <dbReference type="SAM" id="SignalP"/>
    </source>
</evidence>